<organism evidence="2 3">
    <name type="scientific">Roseospira goensis</name>
    <dbReference type="NCBI Taxonomy" id="391922"/>
    <lineage>
        <taxon>Bacteria</taxon>
        <taxon>Pseudomonadati</taxon>
        <taxon>Pseudomonadota</taxon>
        <taxon>Alphaproteobacteria</taxon>
        <taxon>Rhodospirillales</taxon>
        <taxon>Rhodospirillaceae</taxon>
        <taxon>Roseospira</taxon>
    </lineage>
</organism>
<dbReference type="InterPro" id="IPR007048">
    <property type="entry name" value="IraD/Gp25-like"/>
</dbReference>
<reference evidence="2 3" key="1">
    <citation type="submission" date="2020-08" db="EMBL/GenBank/DDBJ databases">
        <title>Genome sequencing of Purple Non-Sulfur Bacteria from various extreme environments.</title>
        <authorList>
            <person name="Mayer M."/>
        </authorList>
    </citation>
    <scope>NUCLEOTIDE SEQUENCE [LARGE SCALE GENOMIC DNA]</scope>
    <source>
        <strain evidence="2 3">JA135</strain>
    </source>
</reference>
<protein>
    <recommendedName>
        <fullName evidence="1">IraD/Gp25-like domain-containing protein</fullName>
    </recommendedName>
</protein>
<dbReference type="Pfam" id="PF04965">
    <property type="entry name" value="GPW_gp25"/>
    <property type="match status" value="1"/>
</dbReference>
<dbReference type="EMBL" id="JACIGI010000049">
    <property type="protein sequence ID" value="MBB4287750.1"/>
    <property type="molecule type" value="Genomic_DNA"/>
</dbReference>
<comment type="caution">
    <text evidence="2">The sequence shown here is derived from an EMBL/GenBank/DDBJ whole genome shotgun (WGS) entry which is preliminary data.</text>
</comment>
<evidence type="ECO:0000313" key="2">
    <source>
        <dbReference type="EMBL" id="MBB4287750.1"/>
    </source>
</evidence>
<evidence type="ECO:0000313" key="3">
    <source>
        <dbReference type="Proteomes" id="UP000555728"/>
    </source>
</evidence>
<feature type="domain" description="IraD/Gp25-like" evidence="1">
    <location>
        <begin position="17"/>
        <end position="101"/>
    </location>
</feature>
<dbReference type="AlphaFoldDB" id="A0A7W6S2L2"/>
<accession>A0A7W6S2L2</accession>
<dbReference type="Proteomes" id="UP000555728">
    <property type="component" value="Unassembled WGS sequence"/>
</dbReference>
<gene>
    <name evidence="2" type="ORF">GGD88_003507</name>
</gene>
<proteinExistence type="predicted"/>
<keyword evidence="3" id="KW-1185">Reference proteome</keyword>
<name>A0A7W6S2L2_9PROT</name>
<sequence length="116" mass="12121">MLGVHARTGAALDGLGHLSQSIADILLTPVGSRVMRRTYGSRVPDLIDAPIGQRVLVDVTAAVATALERWEPRYRLDRLRLDAAGADGAVAITLIGRLTATGETAVIQIPAGRAAA</sequence>
<dbReference type="Gene3D" id="3.10.450.40">
    <property type="match status" value="1"/>
</dbReference>
<dbReference type="RefSeq" id="WP_184437804.1">
    <property type="nucleotide sequence ID" value="NZ_JACIGI010000049.1"/>
</dbReference>
<dbReference type="SUPFAM" id="SSF160719">
    <property type="entry name" value="gpW/gp25-like"/>
    <property type="match status" value="1"/>
</dbReference>
<evidence type="ECO:0000259" key="1">
    <source>
        <dbReference type="Pfam" id="PF04965"/>
    </source>
</evidence>